<comment type="caution">
    <text evidence="6">The sequence shown here is derived from an EMBL/GenBank/DDBJ whole genome shotgun (WGS) entry which is preliminary data.</text>
</comment>
<dbReference type="InterPro" id="IPR015424">
    <property type="entry name" value="PyrdxlP-dep_Trfase"/>
</dbReference>
<proteinExistence type="inferred from homology"/>
<dbReference type="Gene3D" id="3.40.640.10">
    <property type="entry name" value="Type I PLP-dependent aspartate aminotransferase-like (Major domain)"/>
    <property type="match status" value="1"/>
</dbReference>
<dbReference type="InterPro" id="IPR004839">
    <property type="entry name" value="Aminotransferase_I/II_large"/>
</dbReference>
<dbReference type="GO" id="GO:0008483">
    <property type="term" value="F:transaminase activity"/>
    <property type="evidence" value="ECO:0007669"/>
    <property type="project" value="UniProtKB-KW"/>
</dbReference>
<dbReference type="GO" id="GO:0030170">
    <property type="term" value="F:pyridoxal phosphate binding"/>
    <property type="evidence" value="ECO:0007669"/>
    <property type="project" value="InterPro"/>
</dbReference>
<gene>
    <name evidence="6" type="ORF">ED312_05355</name>
</gene>
<dbReference type="InterPro" id="IPR015421">
    <property type="entry name" value="PyrdxlP-dep_Trfase_major"/>
</dbReference>
<accession>A0A3N0ERW6</accession>
<dbReference type="InterPro" id="IPR015422">
    <property type="entry name" value="PyrdxlP-dep_Trfase_small"/>
</dbReference>
<name>A0A3N0ERW6_SINP1</name>
<dbReference type="RefSeq" id="WP_123214982.1">
    <property type="nucleotide sequence ID" value="NZ_RJTM01000029.1"/>
</dbReference>
<dbReference type="EMBL" id="RJTM01000029">
    <property type="protein sequence ID" value="RNL90603.1"/>
    <property type="molecule type" value="Genomic_DNA"/>
</dbReference>
<evidence type="ECO:0000313" key="6">
    <source>
        <dbReference type="EMBL" id="RNL90603.1"/>
    </source>
</evidence>
<dbReference type="AlphaFoldDB" id="A0A3N0ERW6"/>
<evidence type="ECO:0000256" key="4">
    <source>
        <dbReference type="ARBA" id="ARBA00022898"/>
    </source>
</evidence>
<keyword evidence="7" id="KW-1185">Reference proteome</keyword>
<evidence type="ECO:0000256" key="2">
    <source>
        <dbReference type="ARBA" id="ARBA00010008"/>
    </source>
</evidence>
<sequence length="355" mass="38774">MICRSDSFPGRLVFSEGKSYRYFGGTAYLGLATLPDFQQIFIHNIQRYGTGYAASRKANIRMSVYEKAEAVMADLIGSEAALSVSSGFLAGQLALQAFQGDMFAFFSTSDTHPALSHPGTVTSGSVEKLIAEVNAFTTSGPDRTAVVLCDSVTPGNNLYENNWYEQLPIAQTVFIADDSHGLGVMGRHGEGIYKKLRKIPFRELVVCGSVSKGFGVQAGMVCSSENIIRKLWEHPFFAGASPASPAAVATFTEALSLYELQREKLRNHMAIFDHAVSGMDIIFNRTQGHPAYAYKEESLTRHLLDKGILTTSFHYPDASSPLVQRIVLSAAHTEEDIFYLGKTVNDFINTHGLSG</sequence>
<evidence type="ECO:0000256" key="3">
    <source>
        <dbReference type="ARBA" id="ARBA00022679"/>
    </source>
</evidence>
<dbReference type="SUPFAM" id="SSF53383">
    <property type="entry name" value="PLP-dependent transferases"/>
    <property type="match status" value="1"/>
</dbReference>
<keyword evidence="6" id="KW-0032">Aminotransferase</keyword>
<keyword evidence="3 6" id="KW-0808">Transferase</keyword>
<dbReference type="InterPro" id="IPR050087">
    <property type="entry name" value="AON_synthase_class-II"/>
</dbReference>
<dbReference type="OrthoDB" id="846426at2"/>
<protein>
    <submittedName>
        <fullName evidence="6">Pyridoxal phosphate-dependent aminotransferase family protein</fullName>
    </submittedName>
</protein>
<feature type="domain" description="Aminotransferase class I/classII large" evidence="5">
    <location>
        <begin position="173"/>
        <end position="339"/>
    </location>
</feature>
<evidence type="ECO:0000259" key="5">
    <source>
        <dbReference type="Pfam" id="PF00155"/>
    </source>
</evidence>
<comment type="similarity">
    <text evidence="2">Belongs to the class-II pyridoxal-phosphate-dependent aminotransferase family. BioF subfamily.</text>
</comment>
<dbReference type="Proteomes" id="UP000267469">
    <property type="component" value="Unassembled WGS sequence"/>
</dbReference>
<evidence type="ECO:0000256" key="1">
    <source>
        <dbReference type="ARBA" id="ARBA00001933"/>
    </source>
</evidence>
<dbReference type="PANTHER" id="PTHR13693">
    <property type="entry name" value="CLASS II AMINOTRANSFERASE/8-AMINO-7-OXONONANOATE SYNTHASE"/>
    <property type="match status" value="1"/>
</dbReference>
<reference evidence="6 7" key="1">
    <citation type="submission" date="2018-10" db="EMBL/GenBank/DDBJ databases">
        <title>Sinomicrobium pectinilyticum sp. nov., a pectinase-producing bacterium isolated from alkaline and saline soil, and emended description of the genus Sinomicrobium.</title>
        <authorList>
            <person name="Cheng B."/>
            <person name="Li C."/>
            <person name="Lai Q."/>
            <person name="Du M."/>
            <person name="Shao Z."/>
            <person name="Xu P."/>
            <person name="Yang C."/>
        </authorList>
    </citation>
    <scope>NUCLEOTIDE SEQUENCE [LARGE SCALE GENOMIC DNA]</scope>
    <source>
        <strain evidence="6 7">5DNS001</strain>
    </source>
</reference>
<organism evidence="6 7">
    <name type="scientific">Sinomicrobium pectinilyticum</name>
    <dbReference type="NCBI Taxonomy" id="1084421"/>
    <lineage>
        <taxon>Bacteria</taxon>
        <taxon>Pseudomonadati</taxon>
        <taxon>Bacteroidota</taxon>
        <taxon>Flavobacteriia</taxon>
        <taxon>Flavobacteriales</taxon>
        <taxon>Flavobacteriaceae</taxon>
        <taxon>Sinomicrobium</taxon>
    </lineage>
</organism>
<keyword evidence="4" id="KW-0663">Pyridoxal phosphate</keyword>
<evidence type="ECO:0000313" key="7">
    <source>
        <dbReference type="Proteomes" id="UP000267469"/>
    </source>
</evidence>
<comment type="cofactor">
    <cofactor evidence="1">
        <name>pyridoxal 5'-phosphate</name>
        <dbReference type="ChEBI" id="CHEBI:597326"/>
    </cofactor>
</comment>
<dbReference type="Gene3D" id="3.90.1150.10">
    <property type="entry name" value="Aspartate Aminotransferase, domain 1"/>
    <property type="match status" value="1"/>
</dbReference>
<dbReference type="PANTHER" id="PTHR13693:SF77">
    <property type="entry name" value="8-AMINO-7-OXONONANOATE SYNTHASE"/>
    <property type="match status" value="1"/>
</dbReference>
<dbReference type="Pfam" id="PF00155">
    <property type="entry name" value="Aminotran_1_2"/>
    <property type="match status" value="1"/>
</dbReference>